<organism evidence="1 2">
    <name type="scientific">Brassica carinata</name>
    <name type="common">Ethiopian mustard</name>
    <name type="synonym">Abyssinian cabbage</name>
    <dbReference type="NCBI Taxonomy" id="52824"/>
    <lineage>
        <taxon>Eukaryota</taxon>
        <taxon>Viridiplantae</taxon>
        <taxon>Streptophyta</taxon>
        <taxon>Embryophyta</taxon>
        <taxon>Tracheophyta</taxon>
        <taxon>Spermatophyta</taxon>
        <taxon>Magnoliopsida</taxon>
        <taxon>eudicotyledons</taxon>
        <taxon>Gunneridae</taxon>
        <taxon>Pentapetalae</taxon>
        <taxon>rosids</taxon>
        <taxon>malvids</taxon>
        <taxon>Brassicales</taxon>
        <taxon>Brassicaceae</taxon>
        <taxon>Brassiceae</taxon>
        <taxon>Brassica</taxon>
    </lineage>
</organism>
<proteinExistence type="predicted"/>
<dbReference type="EMBL" id="JAAMPC010000006">
    <property type="protein sequence ID" value="KAG2307321.1"/>
    <property type="molecule type" value="Genomic_DNA"/>
</dbReference>
<gene>
    <name evidence="1" type="ORF">Bca52824_027069</name>
</gene>
<dbReference type="AlphaFoldDB" id="A0A8X7VA53"/>
<name>A0A8X7VA53_BRACI</name>
<dbReference type="Proteomes" id="UP000886595">
    <property type="component" value="Unassembled WGS sequence"/>
</dbReference>
<reference evidence="1 2" key="1">
    <citation type="submission" date="2020-02" db="EMBL/GenBank/DDBJ databases">
        <authorList>
            <person name="Ma Q."/>
            <person name="Huang Y."/>
            <person name="Song X."/>
            <person name="Pei D."/>
        </authorList>
    </citation>
    <scope>NUCLEOTIDE SEQUENCE [LARGE SCALE GENOMIC DNA]</scope>
    <source>
        <strain evidence="1">Sxm20200214</strain>
        <tissue evidence="1">Leaf</tissue>
    </source>
</reference>
<sequence length="97" mass="10868">MGINMVLVDDKLIRSSESSTYLLKEGGIYELSVFDVVRSNSHFKLLGSPVSICFNDQTNFVELAETTSFIPTEKFRFQKYAQLMALANTNVDLPGLL</sequence>
<comment type="caution">
    <text evidence="1">The sequence shown here is derived from an EMBL/GenBank/DDBJ whole genome shotgun (WGS) entry which is preliminary data.</text>
</comment>
<protein>
    <submittedName>
        <fullName evidence="1">Uncharacterized protein</fullName>
    </submittedName>
</protein>
<dbReference type="OrthoDB" id="1109145at2759"/>
<evidence type="ECO:0000313" key="2">
    <source>
        <dbReference type="Proteomes" id="UP000886595"/>
    </source>
</evidence>
<evidence type="ECO:0000313" key="1">
    <source>
        <dbReference type="EMBL" id="KAG2307321.1"/>
    </source>
</evidence>
<accession>A0A8X7VA53</accession>
<keyword evidence="2" id="KW-1185">Reference proteome</keyword>